<gene>
    <name evidence="1" type="ORF">NCTC10741_02832</name>
</gene>
<dbReference type="Proteomes" id="UP000271626">
    <property type="component" value="Chromosome"/>
</dbReference>
<organism evidence="1 2">
    <name type="scientific">Tsukamurella paurometabola</name>
    <name type="common">Corynebacterium paurometabolum</name>
    <dbReference type="NCBI Taxonomy" id="2061"/>
    <lineage>
        <taxon>Bacteria</taxon>
        <taxon>Bacillati</taxon>
        <taxon>Actinomycetota</taxon>
        <taxon>Actinomycetes</taxon>
        <taxon>Mycobacteriales</taxon>
        <taxon>Tsukamurellaceae</taxon>
        <taxon>Tsukamurella</taxon>
    </lineage>
</organism>
<dbReference type="AlphaFoldDB" id="A0A3P8KSQ1"/>
<evidence type="ECO:0000313" key="2">
    <source>
        <dbReference type="Proteomes" id="UP000271626"/>
    </source>
</evidence>
<evidence type="ECO:0000313" key="1">
    <source>
        <dbReference type="EMBL" id="VDR39687.1"/>
    </source>
</evidence>
<protein>
    <submittedName>
        <fullName evidence="1">Uncharacterized protein</fullName>
    </submittedName>
</protein>
<reference evidence="1 2" key="1">
    <citation type="submission" date="2018-12" db="EMBL/GenBank/DDBJ databases">
        <authorList>
            <consortium name="Pathogen Informatics"/>
        </authorList>
    </citation>
    <scope>NUCLEOTIDE SEQUENCE [LARGE SCALE GENOMIC DNA]</scope>
    <source>
        <strain evidence="1 2">NCTC10741</strain>
    </source>
</reference>
<sequence>MYTVLRIDVWDGDVSKPLSELRADPQRFVTVTAVYPTLDEAKADVERFNDVRSGGNGGSGAVYFWAAARECE</sequence>
<name>A0A3P8KSQ1_TSUPA</name>
<dbReference type="EMBL" id="LR131273">
    <property type="protein sequence ID" value="VDR39687.1"/>
    <property type="molecule type" value="Genomic_DNA"/>
</dbReference>
<proteinExistence type="predicted"/>
<accession>A0A3P8KSQ1</accession>